<dbReference type="AlphaFoldDB" id="A2SJU2"/>
<evidence type="ECO:0000256" key="2">
    <source>
        <dbReference type="ARBA" id="ARBA00002039"/>
    </source>
</evidence>
<keyword evidence="6" id="KW-0645">Protease</keyword>
<dbReference type="KEGG" id="mpt:Mpe_A2878"/>
<keyword evidence="11" id="KW-1185">Reference proteome</keyword>
<gene>
    <name evidence="10" type="ordered locus">Mpe_A2878</name>
</gene>
<dbReference type="Pfam" id="PF03575">
    <property type="entry name" value="Peptidase_S51"/>
    <property type="match status" value="1"/>
</dbReference>
<evidence type="ECO:0000256" key="9">
    <source>
        <dbReference type="SAM" id="SignalP"/>
    </source>
</evidence>
<reference evidence="10 11" key="1">
    <citation type="journal article" date="2007" name="J. Bacteriol.">
        <title>Whole-genome analysis of the methyl tert-butyl ether-degrading beta-proteobacterium Methylibium petroleiphilum PM1.</title>
        <authorList>
            <person name="Kane S.R."/>
            <person name="Chakicherla A.Y."/>
            <person name="Chain P.S.G."/>
            <person name="Schmidt R."/>
            <person name="Shin M.W."/>
            <person name="Legler T.C."/>
            <person name="Scow K.M."/>
            <person name="Larimer F.W."/>
            <person name="Lucas S.M."/>
            <person name="Richardson P.M."/>
            <person name="Hristova K.R."/>
        </authorList>
    </citation>
    <scope>NUCLEOTIDE SEQUENCE [LARGE SCALE GENOMIC DNA]</scope>
    <source>
        <strain evidence="11">ATCC BAA-1232 / LMG 22953 / PM1</strain>
    </source>
</reference>
<dbReference type="STRING" id="420662.Mpe_A2878"/>
<dbReference type="HOGENOM" id="CLU_596915_0_0_4"/>
<dbReference type="NCBIfam" id="TIGR02069">
    <property type="entry name" value="cyanophycinase"/>
    <property type="match status" value="1"/>
</dbReference>
<organism evidence="10 11">
    <name type="scientific">Methylibium petroleiphilum (strain ATCC BAA-1232 / LMG 22953 / PM1)</name>
    <dbReference type="NCBI Taxonomy" id="420662"/>
    <lineage>
        <taxon>Bacteria</taxon>
        <taxon>Pseudomonadati</taxon>
        <taxon>Pseudomonadota</taxon>
        <taxon>Betaproteobacteria</taxon>
        <taxon>Burkholderiales</taxon>
        <taxon>Sphaerotilaceae</taxon>
        <taxon>Methylibium</taxon>
    </lineage>
</organism>
<evidence type="ECO:0000256" key="3">
    <source>
        <dbReference type="ARBA" id="ARBA00006534"/>
    </source>
</evidence>
<dbReference type="EC" id="3.4.15.6" evidence="4"/>
<dbReference type="CDD" id="cd03145">
    <property type="entry name" value="GAT1_cyanophycinase"/>
    <property type="match status" value="1"/>
</dbReference>
<evidence type="ECO:0000256" key="4">
    <source>
        <dbReference type="ARBA" id="ARBA00013115"/>
    </source>
</evidence>
<keyword evidence="9" id="KW-0732">Signal</keyword>
<evidence type="ECO:0000256" key="5">
    <source>
        <dbReference type="ARBA" id="ARBA00015719"/>
    </source>
</evidence>
<dbReference type="SUPFAM" id="SSF52317">
    <property type="entry name" value="Class I glutamine amidotransferase-like"/>
    <property type="match status" value="1"/>
</dbReference>
<dbReference type="Proteomes" id="UP000000366">
    <property type="component" value="Chromosome"/>
</dbReference>
<comment type="catalytic activity">
    <reaction evidence="1">
        <text>[L-4-(L-arginin-2-N-yl)aspartate](n) + H2O = [L-4-(L-arginin-2-N-yl)aspartate](n-1) + L-4-(L-arginin-2-N-yl)aspartate</text>
        <dbReference type="Rhea" id="RHEA:12845"/>
        <dbReference type="Rhea" id="RHEA-COMP:13728"/>
        <dbReference type="Rhea" id="RHEA-COMP:13734"/>
        <dbReference type="ChEBI" id="CHEBI:15377"/>
        <dbReference type="ChEBI" id="CHEBI:137986"/>
        <dbReference type="ChEBI" id="CHEBI:137991"/>
        <dbReference type="EC" id="3.4.15.6"/>
    </reaction>
</comment>
<dbReference type="InterPro" id="IPR011811">
    <property type="entry name" value="Peptidase_S51_cyanophycinase"/>
</dbReference>
<feature type="chain" id="PRO_5002646462" description="Cyanophycinase" evidence="9">
    <location>
        <begin position="43"/>
        <end position="458"/>
    </location>
</feature>
<dbReference type="PANTHER" id="PTHR36175">
    <property type="entry name" value="CYANOPHYCINASE"/>
    <property type="match status" value="1"/>
</dbReference>
<evidence type="ECO:0000313" key="10">
    <source>
        <dbReference type="EMBL" id="ABM95831.1"/>
    </source>
</evidence>
<keyword evidence="8" id="KW-0720">Serine protease</keyword>
<feature type="signal peptide" evidence="9">
    <location>
        <begin position="1"/>
        <end position="42"/>
    </location>
</feature>
<comment type="similarity">
    <text evidence="3">Belongs to the peptidase S51 family.</text>
</comment>
<accession>A2SJU2</accession>
<dbReference type="EMBL" id="CP000555">
    <property type="protein sequence ID" value="ABM95831.1"/>
    <property type="molecule type" value="Genomic_DNA"/>
</dbReference>
<dbReference type="InterPro" id="IPR029062">
    <property type="entry name" value="Class_I_gatase-like"/>
</dbReference>
<protein>
    <recommendedName>
        <fullName evidence="5">Cyanophycinase</fullName>
        <ecNumber evidence="4">3.4.15.6</ecNumber>
    </recommendedName>
</protein>
<sequence>MPAPLLAAASGPSHRKGPVFSRTTGRWIVMLLAWAVTTTALAAASAAGTAPTGYAVPIGGELRYDNTAVWSRLVQLSGGPGSRWVVIPAASSAPEKTGEMVVDALQRHGAQAVTLPVAPEWQGYEVAEAVHDPVLIEQVLAATGIYFAGGAQSRITDSLQPDGLPTPLLQAIWSVYRAGGVVAGTSAGAAVMSETMFRDAYDVLRVLKRGRLDEGQEIGRGLGFVGPELLIDQHFLKRGRIGRLLPLMVQKGYRLGLGVEENTAAILHDGKVEVVGGKGVLLVDLGAASQDGRLDAFNLRNAKLTYLDRGDRHDLHSGVTTPSLQKLQGQLIDPGSPDFAPSFESAPFQNDMLGPSTIVDAMGSLLDNRDTEATGLAFSGTPRASDPQPDLGFEFRLRRGPDSHGWYTGAFGGDDYTVLNLYLDVTPITIARPLYGPATASATDAVVPRYEPLAPTLP</sequence>
<evidence type="ECO:0000256" key="8">
    <source>
        <dbReference type="ARBA" id="ARBA00022825"/>
    </source>
</evidence>
<proteinExistence type="inferred from homology"/>
<evidence type="ECO:0000256" key="6">
    <source>
        <dbReference type="ARBA" id="ARBA00022670"/>
    </source>
</evidence>
<keyword evidence="7" id="KW-0378">Hydrolase</keyword>
<comment type="function">
    <text evidence="2">Exopeptidase that catalyzes the hydrolytic cleavage of multi-L-arginyl-poly-L-aspartic acid (cyanophycin; a water-insoluble reserve polymer) into aspartate-arginine dipeptides.</text>
</comment>
<name>A2SJU2_METPP</name>
<dbReference type="Gene3D" id="3.40.50.880">
    <property type="match status" value="1"/>
</dbReference>
<dbReference type="GO" id="GO:0008236">
    <property type="term" value="F:serine-type peptidase activity"/>
    <property type="evidence" value="ECO:0007669"/>
    <property type="project" value="UniProtKB-KW"/>
</dbReference>
<dbReference type="eggNOG" id="COG4242">
    <property type="taxonomic scope" value="Bacteria"/>
</dbReference>
<dbReference type="GO" id="GO:0006508">
    <property type="term" value="P:proteolysis"/>
    <property type="evidence" value="ECO:0007669"/>
    <property type="project" value="UniProtKB-KW"/>
</dbReference>
<evidence type="ECO:0000313" key="11">
    <source>
        <dbReference type="Proteomes" id="UP000000366"/>
    </source>
</evidence>
<evidence type="ECO:0000256" key="1">
    <source>
        <dbReference type="ARBA" id="ARBA00001092"/>
    </source>
</evidence>
<dbReference type="PANTHER" id="PTHR36175:SF1">
    <property type="entry name" value="CYANOPHYCINASE"/>
    <property type="match status" value="1"/>
</dbReference>
<dbReference type="GO" id="GO:0008241">
    <property type="term" value="F:peptidyl-dipeptidase activity"/>
    <property type="evidence" value="ECO:0007669"/>
    <property type="project" value="UniProtKB-EC"/>
</dbReference>
<dbReference type="InterPro" id="IPR005320">
    <property type="entry name" value="Peptidase_S51"/>
</dbReference>
<evidence type="ECO:0000256" key="7">
    <source>
        <dbReference type="ARBA" id="ARBA00022801"/>
    </source>
</evidence>